<accession>A0AAD3H0V8</accession>
<evidence type="ECO:0008006" key="13">
    <source>
        <dbReference type="Google" id="ProtNLM"/>
    </source>
</evidence>
<dbReference type="Gene3D" id="1.20.910.10">
    <property type="entry name" value="Heme oxygenase-like"/>
    <property type="match status" value="1"/>
</dbReference>
<evidence type="ECO:0000256" key="8">
    <source>
        <dbReference type="ARBA" id="ARBA00023002"/>
    </source>
</evidence>
<dbReference type="InterPro" id="IPR016084">
    <property type="entry name" value="Haem_Oase-like_multi-hlx"/>
</dbReference>
<dbReference type="GO" id="GO:0015979">
    <property type="term" value="P:photosynthesis"/>
    <property type="evidence" value="ECO:0007669"/>
    <property type="project" value="UniProtKB-KW"/>
</dbReference>
<dbReference type="InterPro" id="IPR002051">
    <property type="entry name" value="Haem_Oase"/>
</dbReference>
<keyword evidence="4" id="KW-0349">Heme</keyword>
<keyword evidence="3" id="KW-0602">Photosynthesis</keyword>
<evidence type="ECO:0000256" key="9">
    <source>
        <dbReference type="ARBA" id="ARBA00023004"/>
    </source>
</evidence>
<dbReference type="AlphaFoldDB" id="A0AAD3H0V8"/>
<dbReference type="CDD" id="cd19165">
    <property type="entry name" value="HemeO"/>
    <property type="match status" value="1"/>
</dbReference>
<dbReference type="Proteomes" id="UP001054902">
    <property type="component" value="Unassembled WGS sequence"/>
</dbReference>
<evidence type="ECO:0000256" key="1">
    <source>
        <dbReference type="ARBA" id="ARBA00004229"/>
    </source>
</evidence>
<dbReference type="EMBL" id="BLLK01000022">
    <property type="protein sequence ID" value="GFH46171.1"/>
    <property type="molecule type" value="Genomic_DNA"/>
</dbReference>
<gene>
    <name evidence="11" type="ORF">CTEN210_02645</name>
</gene>
<comment type="caution">
    <text evidence="11">The sequence shown here is derived from an EMBL/GenBank/DDBJ whole genome shotgun (WGS) entry which is preliminary data.</text>
</comment>
<feature type="chain" id="PRO_5041947783" description="Heme oxygenase" evidence="10">
    <location>
        <begin position="22"/>
        <end position="271"/>
    </location>
</feature>
<dbReference type="GO" id="GO:0004392">
    <property type="term" value="F:heme oxygenase (decyclizing) activity"/>
    <property type="evidence" value="ECO:0007669"/>
    <property type="project" value="InterPro"/>
</dbReference>
<sequence length="271" mass="30428">MVYRKSLALWALFLGASSTNAFTINSQRYLSQSTTQLFHGPPGMGTMEATGFIDTELRGAAMKLHTKSQAPKEGQVEDKPKPAEPYVPTHLDYLKFLVDSQQVYQAFEEIVKMEEFQPELAPFVDTGLERSERLEQDIEFISKEYNVERPAPGKLGISYAEKIREIASKGKDAIPEFMCHYYNFYFAHTAGGRMIGKQMSALLLDKKTLEFYKWDGDINEMKATVKDSIEALAATWTREQKDMCTGATMDCFKGAGPINSYLSGGKMGHGH</sequence>
<feature type="signal peptide" evidence="10">
    <location>
        <begin position="1"/>
        <end position="21"/>
    </location>
</feature>
<reference evidence="11 12" key="1">
    <citation type="journal article" date="2021" name="Sci. Rep.">
        <title>The genome of the diatom Chaetoceros tenuissimus carries an ancient integrated fragment of an extant virus.</title>
        <authorList>
            <person name="Hongo Y."/>
            <person name="Kimura K."/>
            <person name="Takaki Y."/>
            <person name="Yoshida Y."/>
            <person name="Baba S."/>
            <person name="Kobayashi G."/>
            <person name="Nagasaki K."/>
            <person name="Hano T."/>
            <person name="Tomaru Y."/>
        </authorList>
    </citation>
    <scope>NUCLEOTIDE SEQUENCE [LARGE SCALE GENOMIC DNA]</scope>
    <source>
        <strain evidence="11 12">NIES-3715</strain>
    </source>
</reference>
<evidence type="ECO:0000256" key="3">
    <source>
        <dbReference type="ARBA" id="ARBA00022531"/>
    </source>
</evidence>
<protein>
    <recommendedName>
        <fullName evidence="13">Heme oxygenase</fullName>
    </recommendedName>
</protein>
<keyword evidence="5" id="KW-0934">Plastid</keyword>
<evidence type="ECO:0000256" key="2">
    <source>
        <dbReference type="ARBA" id="ARBA00022528"/>
    </source>
</evidence>
<evidence type="ECO:0000256" key="10">
    <source>
        <dbReference type="SAM" id="SignalP"/>
    </source>
</evidence>
<keyword evidence="2" id="KW-0150">Chloroplast</keyword>
<dbReference type="GO" id="GO:0009507">
    <property type="term" value="C:chloroplast"/>
    <property type="evidence" value="ECO:0007669"/>
    <property type="project" value="UniProtKB-SubCell"/>
</dbReference>
<keyword evidence="6" id="KW-0479">Metal-binding</keyword>
<evidence type="ECO:0000256" key="5">
    <source>
        <dbReference type="ARBA" id="ARBA00022640"/>
    </source>
</evidence>
<proteinExistence type="predicted"/>
<dbReference type="GO" id="GO:0006788">
    <property type="term" value="P:heme oxidation"/>
    <property type="evidence" value="ECO:0007669"/>
    <property type="project" value="InterPro"/>
</dbReference>
<dbReference type="GO" id="GO:0046872">
    <property type="term" value="F:metal ion binding"/>
    <property type="evidence" value="ECO:0007669"/>
    <property type="project" value="UniProtKB-KW"/>
</dbReference>
<keyword evidence="9" id="KW-0408">Iron</keyword>
<dbReference type="Pfam" id="PF01126">
    <property type="entry name" value="Heme_oxygenase"/>
    <property type="match status" value="1"/>
</dbReference>
<dbReference type="InterPro" id="IPR016951">
    <property type="entry name" value="Haem_Oase_decyc_pln"/>
</dbReference>
<comment type="subcellular location">
    <subcellularLocation>
        <location evidence="1">Plastid</location>
        <location evidence="1">Chloroplast</location>
    </subcellularLocation>
</comment>
<dbReference type="SUPFAM" id="SSF48613">
    <property type="entry name" value="Heme oxygenase-like"/>
    <property type="match status" value="1"/>
</dbReference>
<keyword evidence="7" id="KW-0809">Transit peptide</keyword>
<dbReference type="PANTHER" id="PTHR35703:SF2">
    <property type="entry name" value="HEME OXYGENASE 1, CHLOROPLASTIC-RELATED"/>
    <property type="match status" value="1"/>
</dbReference>
<evidence type="ECO:0000313" key="12">
    <source>
        <dbReference type="Proteomes" id="UP001054902"/>
    </source>
</evidence>
<evidence type="ECO:0000313" key="11">
    <source>
        <dbReference type="EMBL" id="GFH46171.1"/>
    </source>
</evidence>
<keyword evidence="12" id="KW-1185">Reference proteome</keyword>
<keyword evidence="8" id="KW-0560">Oxidoreductase</keyword>
<evidence type="ECO:0000256" key="4">
    <source>
        <dbReference type="ARBA" id="ARBA00022617"/>
    </source>
</evidence>
<dbReference type="InterPro" id="IPR016053">
    <property type="entry name" value="Haem_Oase-like"/>
</dbReference>
<evidence type="ECO:0000256" key="7">
    <source>
        <dbReference type="ARBA" id="ARBA00022946"/>
    </source>
</evidence>
<keyword evidence="10" id="KW-0732">Signal</keyword>
<dbReference type="PANTHER" id="PTHR35703">
    <property type="entry name" value="HEME OXYGENASE 1, CHLOROPLASTIC-RELATED"/>
    <property type="match status" value="1"/>
</dbReference>
<evidence type="ECO:0000256" key="6">
    <source>
        <dbReference type="ARBA" id="ARBA00022723"/>
    </source>
</evidence>
<organism evidence="11 12">
    <name type="scientific">Chaetoceros tenuissimus</name>
    <dbReference type="NCBI Taxonomy" id="426638"/>
    <lineage>
        <taxon>Eukaryota</taxon>
        <taxon>Sar</taxon>
        <taxon>Stramenopiles</taxon>
        <taxon>Ochrophyta</taxon>
        <taxon>Bacillariophyta</taxon>
        <taxon>Coscinodiscophyceae</taxon>
        <taxon>Chaetocerotophycidae</taxon>
        <taxon>Chaetocerotales</taxon>
        <taxon>Chaetocerotaceae</taxon>
        <taxon>Chaetoceros</taxon>
    </lineage>
</organism>
<name>A0AAD3H0V8_9STRA</name>